<gene>
    <name evidence="2" type="ORF">CBR_g38193</name>
</gene>
<protein>
    <submittedName>
        <fullName evidence="2">Uncharacterized protein</fullName>
    </submittedName>
</protein>
<proteinExistence type="predicted"/>
<dbReference type="AlphaFoldDB" id="A0A388LPL6"/>
<dbReference type="EMBL" id="BFEA01000468">
    <property type="protein sequence ID" value="GBG84221.1"/>
    <property type="molecule type" value="Genomic_DNA"/>
</dbReference>
<evidence type="ECO:0000313" key="2">
    <source>
        <dbReference type="EMBL" id="GBG84221.1"/>
    </source>
</evidence>
<feature type="compositionally biased region" description="Low complexity" evidence="1">
    <location>
        <begin position="128"/>
        <end position="169"/>
    </location>
</feature>
<dbReference type="Gramene" id="GBG84221">
    <property type="protein sequence ID" value="GBG84221"/>
    <property type="gene ID" value="CBR_g38193"/>
</dbReference>
<sequence>MAAVSVGASPTSMRSLSANAGPLAGRQVAAGGQSSAPICSGRSCILAVRCELGAQQLEQVQEQKQDQEQTGAQVALKRSSTRRRSFVSATVASAVALAALIAGPAPRAEAARSGADVPLFGLKKGRGSPTSSPAVSSPPAVSAPSAPTTAPSTPAEVAVAPGQRPTTTATAAGEGLTKIQQAGVVVAADVAAVVLATATVQGLLTSPSK</sequence>
<feature type="region of interest" description="Disordered" evidence="1">
    <location>
        <begin position="122"/>
        <end position="169"/>
    </location>
</feature>
<evidence type="ECO:0000256" key="1">
    <source>
        <dbReference type="SAM" id="MobiDB-lite"/>
    </source>
</evidence>
<comment type="caution">
    <text evidence="2">The sequence shown here is derived from an EMBL/GenBank/DDBJ whole genome shotgun (WGS) entry which is preliminary data.</text>
</comment>
<organism evidence="2 3">
    <name type="scientific">Chara braunii</name>
    <name type="common">Braun's stonewort</name>
    <dbReference type="NCBI Taxonomy" id="69332"/>
    <lineage>
        <taxon>Eukaryota</taxon>
        <taxon>Viridiplantae</taxon>
        <taxon>Streptophyta</taxon>
        <taxon>Charophyceae</taxon>
        <taxon>Charales</taxon>
        <taxon>Characeae</taxon>
        <taxon>Chara</taxon>
    </lineage>
</organism>
<reference evidence="2 3" key="1">
    <citation type="journal article" date="2018" name="Cell">
        <title>The Chara Genome: Secondary Complexity and Implications for Plant Terrestrialization.</title>
        <authorList>
            <person name="Nishiyama T."/>
            <person name="Sakayama H."/>
            <person name="Vries J.D."/>
            <person name="Buschmann H."/>
            <person name="Saint-Marcoux D."/>
            <person name="Ullrich K.K."/>
            <person name="Haas F.B."/>
            <person name="Vanderstraeten L."/>
            <person name="Becker D."/>
            <person name="Lang D."/>
            <person name="Vosolsobe S."/>
            <person name="Rombauts S."/>
            <person name="Wilhelmsson P.K.I."/>
            <person name="Janitza P."/>
            <person name="Kern R."/>
            <person name="Heyl A."/>
            <person name="Rumpler F."/>
            <person name="Villalobos L.I.A.C."/>
            <person name="Clay J.M."/>
            <person name="Skokan R."/>
            <person name="Toyoda A."/>
            <person name="Suzuki Y."/>
            <person name="Kagoshima H."/>
            <person name="Schijlen E."/>
            <person name="Tajeshwar N."/>
            <person name="Catarino B."/>
            <person name="Hetherington A.J."/>
            <person name="Saltykova A."/>
            <person name="Bonnot C."/>
            <person name="Breuninger H."/>
            <person name="Symeonidi A."/>
            <person name="Radhakrishnan G.V."/>
            <person name="Van Nieuwerburgh F."/>
            <person name="Deforce D."/>
            <person name="Chang C."/>
            <person name="Karol K.G."/>
            <person name="Hedrich R."/>
            <person name="Ulvskov P."/>
            <person name="Glockner G."/>
            <person name="Delwiche C.F."/>
            <person name="Petrasek J."/>
            <person name="Van de Peer Y."/>
            <person name="Friml J."/>
            <person name="Beilby M."/>
            <person name="Dolan L."/>
            <person name="Kohara Y."/>
            <person name="Sugano S."/>
            <person name="Fujiyama A."/>
            <person name="Delaux P.-M."/>
            <person name="Quint M."/>
            <person name="TheiBen G."/>
            <person name="Hagemann M."/>
            <person name="Harholt J."/>
            <person name="Dunand C."/>
            <person name="Zachgo S."/>
            <person name="Langdale J."/>
            <person name="Maumus F."/>
            <person name="Straeten D.V.D."/>
            <person name="Gould S.B."/>
            <person name="Rensing S.A."/>
        </authorList>
    </citation>
    <scope>NUCLEOTIDE SEQUENCE [LARGE SCALE GENOMIC DNA]</scope>
    <source>
        <strain evidence="2 3">S276</strain>
    </source>
</reference>
<evidence type="ECO:0000313" key="3">
    <source>
        <dbReference type="Proteomes" id="UP000265515"/>
    </source>
</evidence>
<accession>A0A388LPL6</accession>
<name>A0A388LPL6_CHABU</name>
<keyword evidence="3" id="KW-1185">Reference proteome</keyword>
<dbReference type="Proteomes" id="UP000265515">
    <property type="component" value="Unassembled WGS sequence"/>
</dbReference>